<dbReference type="EMBL" id="JBHSFA010000007">
    <property type="protein sequence ID" value="MFC4543506.1"/>
    <property type="molecule type" value="Genomic_DNA"/>
</dbReference>
<keyword evidence="5 7" id="KW-1133">Transmembrane helix</keyword>
<proteinExistence type="predicted"/>
<organism evidence="10 11">
    <name type="scientific">Halosolutus amylolyticus</name>
    <dbReference type="NCBI Taxonomy" id="2932267"/>
    <lineage>
        <taxon>Archaea</taxon>
        <taxon>Methanobacteriati</taxon>
        <taxon>Methanobacteriota</taxon>
        <taxon>Stenosarchaea group</taxon>
        <taxon>Halobacteria</taxon>
        <taxon>Halobacteriales</taxon>
        <taxon>Natrialbaceae</taxon>
        <taxon>Halosolutus</taxon>
    </lineage>
</organism>
<feature type="transmembrane region" description="Helical" evidence="7">
    <location>
        <begin position="30"/>
        <end position="53"/>
    </location>
</feature>
<dbReference type="Proteomes" id="UP001595898">
    <property type="component" value="Unassembled WGS sequence"/>
</dbReference>
<dbReference type="GO" id="GO:0005886">
    <property type="term" value="C:plasma membrane"/>
    <property type="evidence" value="ECO:0007669"/>
    <property type="project" value="UniProtKB-SubCell"/>
</dbReference>
<keyword evidence="4 7" id="KW-0812">Transmembrane</keyword>
<feature type="transmembrane region" description="Helical" evidence="7">
    <location>
        <begin position="328"/>
        <end position="351"/>
    </location>
</feature>
<keyword evidence="6 7" id="KW-0472">Membrane</keyword>
<evidence type="ECO:0000256" key="1">
    <source>
        <dbReference type="ARBA" id="ARBA00004651"/>
    </source>
</evidence>
<evidence type="ECO:0000256" key="4">
    <source>
        <dbReference type="ARBA" id="ARBA00022692"/>
    </source>
</evidence>
<dbReference type="AlphaFoldDB" id="A0ABD5PSJ9"/>
<evidence type="ECO:0000256" key="5">
    <source>
        <dbReference type="ARBA" id="ARBA00022989"/>
    </source>
</evidence>
<accession>A0ABD5PSJ9</accession>
<dbReference type="Pfam" id="PF02687">
    <property type="entry name" value="FtsX"/>
    <property type="match status" value="1"/>
</dbReference>
<dbReference type="PANTHER" id="PTHR43738">
    <property type="entry name" value="ABC TRANSPORTER, MEMBRANE PROTEIN"/>
    <property type="match status" value="1"/>
</dbReference>
<evidence type="ECO:0000313" key="10">
    <source>
        <dbReference type="EMBL" id="MFC4543506.1"/>
    </source>
</evidence>
<feature type="transmembrane region" description="Helical" evidence="7">
    <location>
        <begin position="281"/>
        <end position="307"/>
    </location>
</feature>
<sequence length="413" mass="42730">MSISGLVVRTCAVAGIGFAQLRRAPGRTALTVLAVTLAVLSVTLLAGLGIGVVETGEDGLDSADRDIWIASEPVDPAASGTENPIADAHGVTREVSARDDVQSATPIAMHAIYVGTEPSDLERRSAVGIHETHDGFDFQAGGGFNLDREDVVAEEGAPPDEPPTGEIVIDPRIAEAHDVGVGDTIYVGASREGEGAKEFTVVGISGHHSQYLGTPSVTIPLVDLQVVTGTAGTDRATFVTADVAEDADRDAVRDDLAAAYPAYDVRTSDEQIEAMIEERPIVLASGFTLVGLAVVGGVVLTANLFVLVTAQQREQLAALRAIGLSRPLLAGTIGVQGLFVGVLGGLVGIAATPPIAAGLNRLAASVVGFDRLLRTSHEVYAVGFLLAVGVGTLVALVTGWRAGRYARVEHLEE</sequence>
<dbReference type="PANTHER" id="PTHR43738:SF1">
    <property type="entry name" value="HEMIN TRANSPORT SYSTEM PERMEASE PROTEIN HRTB-RELATED"/>
    <property type="match status" value="1"/>
</dbReference>
<reference evidence="10 11" key="1">
    <citation type="journal article" date="2019" name="Int. J. Syst. Evol. Microbiol.">
        <title>The Global Catalogue of Microorganisms (GCM) 10K type strain sequencing project: providing services to taxonomists for standard genome sequencing and annotation.</title>
        <authorList>
            <consortium name="The Broad Institute Genomics Platform"/>
            <consortium name="The Broad Institute Genome Sequencing Center for Infectious Disease"/>
            <person name="Wu L."/>
            <person name="Ma J."/>
        </authorList>
    </citation>
    <scope>NUCLEOTIDE SEQUENCE [LARGE SCALE GENOMIC DNA]</scope>
    <source>
        <strain evidence="10 11">WLHS5</strain>
    </source>
</reference>
<dbReference type="Pfam" id="PF12704">
    <property type="entry name" value="MacB_PCD"/>
    <property type="match status" value="1"/>
</dbReference>
<feature type="transmembrane region" description="Helical" evidence="7">
    <location>
        <begin position="379"/>
        <end position="400"/>
    </location>
</feature>
<evidence type="ECO:0000313" key="11">
    <source>
        <dbReference type="Proteomes" id="UP001595898"/>
    </source>
</evidence>
<feature type="domain" description="MacB-like periplasmic core" evidence="9">
    <location>
        <begin position="28"/>
        <end position="258"/>
    </location>
</feature>
<protein>
    <submittedName>
        <fullName evidence="10">ABC transporter permease</fullName>
    </submittedName>
</protein>
<gene>
    <name evidence="10" type="ORF">ACFO5R_16365</name>
</gene>
<evidence type="ECO:0000256" key="3">
    <source>
        <dbReference type="ARBA" id="ARBA00022475"/>
    </source>
</evidence>
<name>A0ABD5PSJ9_9EURY</name>
<dbReference type="InterPro" id="IPR025857">
    <property type="entry name" value="MacB_PCD"/>
</dbReference>
<evidence type="ECO:0000256" key="6">
    <source>
        <dbReference type="ARBA" id="ARBA00023136"/>
    </source>
</evidence>
<evidence type="ECO:0000259" key="9">
    <source>
        <dbReference type="Pfam" id="PF12704"/>
    </source>
</evidence>
<keyword evidence="2" id="KW-0813">Transport</keyword>
<evidence type="ECO:0000256" key="2">
    <source>
        <dbReference type="ARBA" id="ARBA00022448"/>
    </source>
</evidence>
<evidence type="ECO:0000256" key="7">
    <source>
        <dbReference type="SAM" id="Phobius"/>
    </source>
</evidence>
<keyword evidence="3" id="KW-1003">Cell membrane</keyword>
<dbReference type="RefSeq" id="WP_250139821.1">
    <property type="nucleotide sequence ID" value="NZ_JALIQP010000002.1"/>
</dbReference>
<feature type="domain" description="ABC3 transporter permease C-terminal" evidence="8">
    <location>
        <begin position="288"/>
        <end position="402"/>
    </location>
</feature>
<dbReference type="InterPro" id="IPR051125">
    <property type="entry name" value="ABC-4/HrtB_transporter"/>
</dbReference>
<dbReference type="InterPro" id="IPR003838">
    <property type="entry name" value="ABC3_permease_C"/>
</dbReference>
<comment type="caution">
    <text evidence="10">The sequence shown here is derived from an EMBL/GenBank/DDBJ whole genome shotgun (WGS) entry which is preliminary data.</text>
</comment>
<keyword evidence="11" id="KW-1185">Reference proteome</keyword>
<comment type="subcellular location">
    <subcellularLocation>
        <location evidence="1">Cell membrane</location>
        <topology evidence="1">Multi-pass membrane protein</topology>
    </subcellularLocation>
</comment>
<evidence type="ECO:0000259" key="8">
    <source>
        <dbReference type="Pfam" id="PF02687"/>
    </source>
</evidence>